<dbReference type="InterPro" id="IPR015943">
    <property type="entry name" value="WD40/YVTN_repeat-like_dom_sf"/>
</dbReference>
<keyword evidence="2" id="KW-1185">Reference proteome</keyword>
<organism evidence="1 2">
    <name type="scientific">Caldisalinibacter kiritimatiensis</name>
    <dbReference type="NCBI Taxonomy" id="1304284"/>
    <lineage>
        <taxon>Bacteria</taxon>
        <taxon>Bacillati</taxon>
        <taxon>Bacillota</taxon>
        <taxon>Tissierellia</taxon>
        <taxon>Tissierellales</taxon>
        <taxon>Thermohalobacteraceae</taxon>
        <taxon>Caldisalinibacter</taxon>
    </lineage>
</organism>
<evidence type="ECO:0000313" key="1">
    <source>
        <dbReference type="EMBL" id="EOD00045.1"/>
    </source>
</evidence>
<gene>
    <name evidence="1" type="ORF">L21TH_1934</name>
</gene>
<dbReference type="Gene3D" id="2.130.10.10">
    <property type="entry name" value="YVTN repeat-like/Quinoprotein amine dehydrogenase"/>
    <property type="match status" value="1"/>
</dbReference>
<dbReference type="InterPro" id="IPR043765">
    <property type="entry name" value="DUF5711"/>
</dbReference>
<protein>
    <submittedName>
        <fullName evidence="1">Uncharacterized protein</fullName>
    </submittedName>
</protein>
<dbReference type="RefSeq" id="WP_006314908.1">
    <property type="nucleotide sequence ID" value="NZ_ARZA01000211.1"/>
</dbReference>
<dbReference type="InterPro" id="IPR011047">
    <property type="entry name" value="Quinoprotein_ADH-like_sf"/>
</dbReference>
<dbReference type="AlphaFoldDB" id="R1CCN8"/>
<dbReference type="OrthoDB" id="1953571at2"/>
<dbReference type="Proteomes" id="UP000013378">
    <property type="component" value="Unassembled WGS sequence"/>
</dbReference>
<dbReference type="eggNOG" id="ENOG50323G7">
    <property type="taxonomic scope" value="Bacteria"/>
</dbReference>
<evidence type="ECO:0000313" key="2">
    <source>
        <dbReference type="Proteomes" id="UP000013378"/>
    </source>
</evidence>
<accession>R1CCN8</accession>
<sequence length="373" mass="42788">MKQNTKRRTENKNNKKIGRFILLFIIVSIALSSTTFRNNIIEFLSQKNKTISIEEKININCNNNIKVKIFKDNIIQQNNSNLISYDINGNKKWEKPIPYEKFLVHIGNEKIYMGNTVSGEITALNENGQVVWKYEPKQSITQIFEQKGNLFVLLKPSNDLNQVNVVNEKGELVSNLVSNEGNFIYGNISNNEKTLALTALDTSDNIIKSKLLLYSPSGNLLWQESFENEILQYIDFIGEDIIIVSDKKISLFNKNKKLLWSRDISGKIKDIKIYNNKIYLLTNQGTDLLEVVSLKGRTEDNIEIKEELQTIYSYKKHIFLVGKNNVIGISGNDKFVEYSTNNNIEYFSMANKKVLLFTDSGVKVGYIVNRNAK</sequence>
<comment type="caution">
    <text evidence="1">The sequence shown here is derived from an EMBL/GenBank/DDBJ whole genome shotgun (WGS) entry which is preliminary data.</text>
</comment>
<proteinExistence type="predicted"/>
<dbReference type="Pfam" id="PF18975">
    <property type="entry name" value="DUF5711"/>
    <property type="match status" value="1"/>
</dbReference>
<dbReference type="EMBL" id="ARZA01000211">
    <property type="protein sequence ID" value="EOD00045.1"/>
    <property type="molecule type" value="Genomic_DNA"/>
</dbReference>
<reference evidence="1 2" key="1">
    <citation type="journal article" date="2015" name="Geomicrobiol. J.">
        <title>Caldisalinibacter kiritimatiensis gen. nov., sp. nov., a moderately thermohalophilic thiosulfate-reducing bacterium from a hypersaline microbial mat.</title>
        <authorList>
            <person name="Ben Hania W."/>
            <person name="Joseph M."/>
            <person name="Fiebig A."/>
            <person name="Bunk B."/>
            <person name="Klenk H.-P."/>
            <person name="Fardeau M.-L."/>
            <person name="Spring S."/>
        </authorList>
    </citation>
    <scope>NUCLEOTIDE SEQUENCE [LARGE SCALE GENOMIC DNA]</scope>
    <source>
        <strain evidence="1 2">L21-TH-D2</strain>
    </source>
</reference>
<dbReference type="STRING" id="1304284.L21TH_1934"/>
<name>R1CCN8_9FIRM</name>
<dbReference type="SUPFAM" id="SSF50998">
    <property type="entry name" value="Quinoprotein alcohol dehydrogenase-like"/>
    <property type="match status" value="1"/>
</dbReference>